<accession>A0A6J1EPD9</accession>
<evidence type="ECO:0000313" key="9">
    <source>
        <dbReference type="RefSeq" id="XP_022929881.1"/>
    </source>
</evidence>
<dbReference type="Gene3D" id="1.25.40.90">
    <property type="match status" value="1"/>
</dbReference>
<feature type="compositionally biased region" description="Polar residues" evidence="6">
    <location>
        <begin position="593"/>
        <end position="635"/>
    </location>
</feature>
<dbReference type="Pfam" id="PF01417">
    <property type="entry name" value="ENTH"/>
    <property type="match status" value="1"/>
</dbReference>
<evidence type="ECO:0000259" key="7">
    <source>
        <dbReference type="PROSITE" id="PS50942"/>
    </source>
</evidence>
<name>A0A6J1EPD9_CUCMO</name>
<proteinExistence type="inferred from homology"/>
<dbReference type="FunFam" id="1.25.40.90:FF:000006">
    <property type="entry name" value="Clathrin interactor 1"/>
    <property type="match status" value="1"/>
</dbReference>
<dbReference type="PANTHER" id="PTHR12276:SF91">
    <property type="entry name" value="CLATHRIN INTERACTOR EPSIN 2-RELATED"/>
    <property type="match status" value="1"/>
</dbReference>
<comment type="similarity">
    <text evidence="3">Belongs to the epsin family.</text>
</comment>
<dbReference type="PANTHER" id="PTHR12276">
    <property type="entry name" value="EPSIN/ENT-RELATED"/>
    <property type="match status" value="1"/>
</dbReference>
<dbReference type="SMR" id="A0A6J1EPD9"/>
<dbReference type="AlphaFoldDB" id="A0A6J1EPD9"/>
<feature type="compositionally biased region" description="Polar residues" evidence="6">
    <location>
        <begin position="558"/>
        <end position="583"/>
    </location>
</feature>
<feature type="region of interest" description="Disordered" evidence="6">
    <location>
        <begin position="755"/>
        <end position="823"/>
    </location>
</feature>
<comment type="subcellular location">
    <subcellularLocation>
        <location evidence="1">Cytoplasmic vesicle</location>
        <location evidence="1">Clathrin-coated vesicle</location>
    </subcellularLocation>
    <subcellularLocation>
        <location evidence="2">Golgi apparatus</location>
    </subcellularLocation>
</comment>
<feature type="compositionally biased region" description="Basic and acidic residues" evidence="6">
    <location>
        <begin position="196"/>
        <end position="298"/>
    </location>
</feature>
<feature type="domain" description="ENTH" evidence="7">
    <location>
        <begin position="18"/>
        <end position="150"/>
    </location>
</feature>
<feature type="compositionally biased region" description="Polar residues" evidence="6">
    <location>
        <begin position="455"/>
        <end position="510"/>
    </location>
</feature>
<gene>
    <name evidence="9" type="primary">LOC111436356</name>
</gene>
<dbReference type="KEGG" id="cmos:111436356"/>
<evidence type="ECO:0000256" key="5">
    <source>
        <dbReference type="ARBA" id="ARBA00023329"/>
    </source>
</evidence>
<keyword evidence="8" id="KW-1185">Reference proteome</keyword>
<dbReference type="GeneID" id="111436356"/>
<dbReference type="PROSITE" id="PS50942">
    <property type="entry name" value="ENTH"/>
    <property type="match status" value="1"/>
</dbReference>
<dbReference type="GO" id="GO:0005794">
    <property type="term" value="C:Golgi apparatus"/>
    <property type="evidence" value="ECO:0007669"/>
    <property type="project" value="UniProtKB-SubCell"/>
</dbReference>
<evidence type="ECO:0000256" key="1">
    <source>
        <dbReference type="ARBA" id="ARBA00004132"/>
    </source>
</evidence>
<dbReference type="GO" id="GO:0030276">
    <property type="term" value="F:clathrin binding"/>
    <property type="evidence" value="ECO:0007669"/>
    <property type="project" value="TreeGrafter"/>
</dbReference>
<dbReference type="GO" id="GO:0005543">
    <property type="term" value="F:phospholipid binding"/>
    <property type="evidence" value="ECO:0007669"/>
    <property type="project" value="TreeGrafter"/>
</dbReference>
<feature type="compositionally biased region" description="Polar residues" evidence="6">
    <location>
        <begin position="800"/>
        <end position="816"/>
    </location>
</feature>
<dbReference type="CDD" id="cd03571">
    <property type="entry name" value="ENTH"/>
    <property type="match status" value="1"/>
</dbReference>
<feature type="region of interest" description="Disordered" evidence="6">
    <location>
        <begin position="150"/>
        <end position="364"/>
    </location>
</feature>
<dbReference type="RefSeq" id="XP_022929881.1">
    <property type="nucleotide sequence ID" value="XM_023074113.1"/>
</dbReference>
<dbReference type="GO" id="GO:0005886">
    <property type="term" value="C:plasma membrane"/>
    <property type="evidence" value="ECO:0007669"/>
    <property type="project" value="TreeGrafter"/>
</dbReference>
<sequence length="1085" mass="113434">MKKVFGQTVRDIKREVNKAVLKVPRLEQKVLDATSNEPWGPHGLLLAEIAQASKNYHEYQMIMAVIWKRVNDSGKNWRHVYKGLTVLEYLVAHGSERVIDDIKDHSYQLSVLFSFQYIDSSGRDQGANVRKKSQSLVVLVNDPERISEIRQKSNSNWDKFRNPSFSGGAHRPISNSNAGGYADRYDDDFNEGSYGSRDEDRNGNGYGREREYDYRDDDRGRNSNSNRRDGDHYFRDGEERQGRDSPRDDDNGGRRSVDDHQYGARRDQDKDHHESARGGSGRDDNRSPDVRRRDHKFSEQNTGAPPSYEEAVGESRSPPAHSERDQESSTSSLVTSSAPVTSAPSQSSPVHGAPTPTDQLIGTFDEFDPQSSVTAAPTIPPNNAEMDLLGSLADFPSNPLAIMPVASADVTGAFETDYHMNSGAGTSQTSNQSFEDPFGDTPFKAMTSDDGAPQFHSSATTDPLQSSLHPSLGQSNPSTLTNPFQSSLHQGLEQSQGAIPETNQVSNSEFGNAFSASTSASGLSSLQAPSDPQFLQGPSTIPDPEIDILADILPLSGPPSNSTSLPTYSSTGDQPALPTTFSDPGQPPEKNFTALSNQPSEPNASSFLNLHPQSGATASLNSNTAFQPQSASTGQFGYGSPQGGATAPTGQFGYGPSQGGSAAPTGQFGSGPPQEGSAAPTGQFSYGGGSQGGSAAPTGQLGYGGGSQGGSTAPFYPQMASTSSSPNAQANGGGYLVQNGGFAAPVTSQIAQQNPSVPAAPLGSGNMQHHGFTSPPVASQPKNDDFLGSILPQAGPPQVPSQQGFPTSTGSLSVASQPPKGKFETKSTVWADTLNRGLVDLNISGPKTNPLSDIGVDFDAINRKEKRMEKPTTTAVTSTITMGKAMGSGSGIGHAGAAALRTPPNSMMGSGMGMNNAGMGGGPYGGTNQPMGMGMGMNNAGMNPSMGMGMGMNNAGMNPSVGMGMGMNNAGMNPSVGMGMGMNNAGMNPSMGMGMGMNNAGVNPSVGMGMGMNNTGMNPSMGMGMNPGMGMGMGMNPGMGMNMGMGQGMQFQSPVGFQPGSNASGNYNPMMGGYAPPQSYGGGYQ</sequence>
<feature type="compositionally biased region" description="Low complexity" evidence="6">
    <location>
        <begin position="328"/>
        <end position="343"/>
    </location>
</feature>
<evidence type="ECO:0000256" key="3">
    <source>
        <dbReference type="ARBA" id="ARBA00010130"/>
    </source>
</evidence>
<evidence type="ECO:0000256" key="6">
    <source>
        <dbReference type="SAM" id="MobiDB-lite"/>
    </source>
</evidence>
<dbReference type="GO" id="GO:0030125">
    <property type="term" value="C:clathrin vesicle coat"/>
    <property type="evidence" value="ECO:0007669"/>
    <property type="project" value="TreeGrafter"/>
</dbReference>
<keyword evidence="5" id="KW-0968">Cytoplasmic vesicle</keyword>
<evidence type="ECO:0000256" key="2">
    <source>
        <dbReference type="ARBA" id="ARBA00004555"/>
    </source>
</evidence>
<feature type="region of interest" description="Disordered" evidence="6">
    <location>
        <begin position="421"/>
        <end position="732"/>
    </location>
</feature>
<dbReference type="GO" id="GO:0006897">
    <property type="term" value="P:endocytosis"/>
    <property type="evidence" value="ECO:0007669"/>
    <property type="project" value="TreeGrafter"/>
</dbReference>
<keyword evidence="4" id="KW-0333">Golgi apparatus</keyword>
<evidence type="ECO:0000256" key="4">
    <source>
        <dbReference type="ARBA" id="ARBA00023034"/>
    </source>
</evidence>
<feature type="compositionally biased region" description="Polar residues" evidence="6">
    <location>
        <begin position="719"/>
        <end position="730"/>
    </location>
</feature>
<dbReference type="GO" id="GO:0005768">
    <property type="term" value="C:endosome"/>
    <property type="evidence" value="ECO:0007669"/>
    <property type="project" value="TreeGrafter"/>
</dbReference>
<feature type="compositionally biased region" description="Polar residues" evidence="6">
    <location>
        <begin position="423"/>
        <end position="434"/>
    </location>
</feature>
<feature type="compositionally biased region" description="Low complexity" evidence="6">
    <location>
        <begin position="513"/>
        <end position="528"/>
    </location>
</feature>
<reference evidence="9" key="1">
    <citation type="submission" date="2025-08" db="UniProtKB">
        <authorList>
            <consortium name="RefSeq"/>
        </authorList>
    </citation>
    <scope>IDENTIFICATION</scope>
    <source>
        <tissue evidence="9">Young leaves</tissue>
    </source>
</reference>
<protein>
    <submittedName>
        <fullName evidence="9">Clathrin interactor EPSIN 3-like</fullName>
    </submittedName>
</protein>
<evidence type="ECO:0000313" key="8">
    <source>
        <dbReference type="Proteomes" id="UP000504609"/>
    </source>
</evidence>
<dbReference type="SUPFAM" id="SSF48464">
    <property type="entry name" value="ENTH/VHS domain"/>
    <property type="match status" value="1"/>
</dbReference>
<dbReference type="SMART" id="SM00273">
    <property type="entry name" value="ENTH"/>
    <property type="match status" value="1"/>
</dbReference>
<dbReference type="Proteomes" id="UP000504609">
    <property type="component" value="Unplaced"/>
</dbReference>
<dbReference type="InterPro" id="IPR013809">
    <property type="entry name" value="ENTH"/>
</dbReference>
<organism evidence="8 9">
    <name type="scientific">Cucurbita moschata</name>
    <name type="common">Winter crookneck squash</name>
    <name type="synonym">Cucurbita pepo var. moschata</name>
    <dbReference type="NCBI Taxonomy" id="3662"/>
    <lineage>
        <taxon>Eukaryota</taxon>
        <taxon>Viridiplantae</taxon>
        <taxon>Streptophyta</taxon>
        <taxon>Embryophyta</taxon>
        <taxon>Tracheophyta</taxon>
        <taxon>Spermatophyta</taxon>
        <taxon>Magnoliopsida</taxon>
        <taxon>eudicotyledons</taxon>
        <taxon>Gunneridae</taxon>
        <taxon>Pentapetalae</taxon>
        <taxon>rosids</taxon>
        <taxon>fabids</taxon>
        <taxon>Cucurbitales</taxon>
        <taxon>Cucurbitaceae</taxon>
        <taxon>Cucurbiteae</taxon>
        <taxon>Cucurbita</taxon>
    </lineage>
</organism>
<dbReference type="InterPro" id="IPR008942">
    <property type="entry name" value="ENTH_VHS"/>
</dbReference>